<dbReference type="KEGG" id="pasa:BAOM_4959"/>
<dbReference type="OrthoDB" id="9761899at2"/>
<dbReference type="Proteomes" id="UP000283095">
    <property type="component" value="Chromosome"/>
</dbReference>
<sequence length="124" mass="13806">MTTWNLKGTKSHLLICNGSSCMRKGGEEVTQAVRDEISLLGLDEEIHTTRTRCNGRCKDACIVIAYPEGNWYRVDSPEIGRQIVRDMHEPSLETHKVYEFVNGEMSPNPAAAAIVGISKKKVES</sequence>
<reference evidence="1 2" key="1">
    <citation type="submission" date="2018-01" db="EMBL/GenBank/DDBJ databases">
        <title>Bacillus asahii Genome sequencing and assembly.</title>
        <authorList>
            <person name="Jiang H."/>
            <person name="Feng Y."/>
            <person name="Zhao F."/>
            <person name="Lin X."/>
        </authorList>
    </citation>
    <scope>NUCLEOTIDE SEQUENCE [LARGE SCALE GENOMIC DNA]</scope>
    <source>
        <strain evidence="1 2">OM18</strain>
    </source>
</reference>
<accession>A0A3T0KYV2</accession>
<evidence type="ECO:0000313" key="2">
    <source>
        <dbReference type="Proteomes" id="UP000283095"/>
    </source>
</evidence>
<proteinExistence type="predicted"/>
<gene>
    <name evidence="1" type="ORF">BAOM_4959</name>
</gene>
<evidence type="ECO:0000313" key="1">
    <source>
        <dbReference type="EMBL" id="AZV45517.1"/>
    </source>
</evidence>
<dbReference type="CDD" id="cd02980">
    <property type="entry name" value="TRX_Fd_family"/>
    <property type="match status" value="1"/>
</dbReference>
<dbReference type="InterPro" id="IPR036249">
    <property type="entry name" value="Thioredoxin-like_sf"/>
</dbReference>
<name>A0A3T0KYV2_9BACI</name>
<dbReference type="Gene3D" id="3.40.30.10">
    <property type="entry name" value="Glutaredoxin"/>
    <property type="match status" value="1"/>
</dbReference>
<dbReference type="AlphaFoldDB" id="A0A3T0KYV2"/>
<organism evidence="1 2">
    <name type="scientific">Peribacillus asahii</name>
    <dbReference type="NCBI Taxonomy" id="228899"/>
    <lineage>
        <taxon>Bacteria</taxon>
        <taxon>Bacillati</taxon>
        <taxon>Bacillota</taxon>
        <taxon>Bacilli</taxon>
        <taxon>Bacillales</taxon>
        <taxon>Bacillaceae</taxon>
        <taxon>Peribacillus</taxon>
    </lineage>
</organism>
<protein>
    <submittedName>
        <fullName evidence="1">Uncharacterized protein</fullName>
    </submittedName>
</protein>
<dbReference type="EMBL" id="CP026095">
    <property type="protein sequence ID" value="AZV45517.1"/>
    <property type="molecule type" value="Genomic_DNA"/>
</dbReference>
<dbReference type="SUPFAM" id="SSF52833">
    <property type="entry name" value="Thioredoxin-like"/>
    <property type="match status" value="1"/>
</dbReference>
<dbReference type="RefSeq" id="WP_127762275.1">
    <property type="nucleotide sequence ID" value="NZ_CP026095.1"/>
</dbReference>